<sequence>MGSMPESDMRDPPGRLLVHAIEEKAQCVPYHTYIRYAPADWENNGYRSMTWRQYANAIDKVAYWLDQKLGKATESDTVAYHGPNDPRYAILVPACIKAGRKLLVPDGRVTKEGLMGLFATTNCKTWIYAEDDRSVPLIEADSGLQICALPSFEWILQDEKQKRYPYDKTFEQAAWDEIVIIHTSGTTVLSKRHWPRGITYESWIGKNCLNPCPPQWLAGLHTMIISPVFLDCPCILPPTDVIGLPLDIFKKIYSMNQVHGIKCPPHTIVTLYEDPEARELLKSMEFLLYLGAALDRAIGDDLCQYTRLTSIIGSTETGEQVSLRPANRMLWYTHDFVPENGHKMIPIDEGGASEEDLHELVFDSSEHGRTNPFQLAFWNPAHKDMKRIETKELYKPVIDSDGRTRWVFAARKDDLTKLSWLAKFHAQDIESRIQQHADVRGVFVGGEGRPTPYVIVETKEGVLDRKSEEQLLEELYASAIAGTSETDIDEIRIPKETVIIAKKEKPFKRNLKSVVRRKEVEQDYLEEVEQAYLQLANVK</sequence>
<keyword evidence="1" id="KW-0596">Phosphopantetheine</keyword>
<dbReference type="PANTHER" id="PTHR43439:SF2">
    <property type="entry name" value="ENZYME, PUTATIVE (JCVI)-RELATED"/>
    <property type="match status" value="1"/>
</dbReference>
<dbReference type="AlphaFoldDB" id="A0A9W8YGV2"/>
<dbReference type="SUPFAM" id="SSF56801">
    <property type="entry name" value="Acetyl-CoA synthetase-like"/>
    <property type="match status" value="1"/>
</dbReference>
<dbReference type="EMBL" id="JAPEUY010000001">
    <property type="protein sequence ID" value="KAJ4377404.1"/>
    <property type="molecule type" value="Genomic_DNA"/>
</dbReference>
<keyword evidence="5" id="KW-1185">Reference proteome</keyword>
<evidence type="ECO:0000313" key="5">
    <source>
        <dbReference type="Proteomes" id="UP001140560"/>
    </source>
</evidence>
<evidence type="ECO:0000313" key="4">
    <source>
        <dbReference type="EMBL" id="KAJ4377404.1"/>
    </source>
</evidence>
<organism evidence="4 5">
    <name type="scientific">Neocucurbitaria cava</name>
    <dbReference type="NCBI Taxonomy" id="798079"/>
    <lineage>
        <taxon>Eukaryota</taxon>
        <taxon>Fungi</taxon>
        <taxon>Dikarya</taxon>
        <taxon>Ascomycota</taxon>
        <taxon>Pezizomycotina</taxon>
        <taxon>Dothideomycetes</taxon>
        <taxon>Pleosporomycetidae</taxon>
        <taxon>Pleosporales</taxon>
        <taxon>Pleosporineae</taxon>
        <taxon>Cucurbitariaceae</taxon>
        <taxon>Neocucurbitaria</taxon>
    </lineage>
</organism>
<dbReference type="OrthoDB" id="429813at2759"/>
<name>A0A9W8YGV2_9PLEO</name>
<protein>
    <recommendedName>
        <fullName evidence="3">AMP-dependent synthetase/ligase domain-containing protein</fullName>
    </recommendedName>
</protein>
<dbReference type="Gene3D" id="3.40.50.12780">
    <property type="entry name" value="N-terminal domain of ligase-like"/>
    <property type="match status" value="1"/>
</dbReference>
<dbReference type="Pfam" id="PF23562">
    <property type="entry name" value="AMP-binding_C_3"/>
    <property type="match status" value="1"/>
</dbReference>
<reference evidence="4" key="1">
    <citation type="submission" date="2022-10" db="EMBL/GenBank/DDBJ databases">
        <title>Tapping the CABI collections for fungal endophytes: first genome assemblies for Collariella, Neodidymelliopsis, Ascochyta clinopodiicola, Didymella pomorum, Didymosphaeria variabile, Neocosmospora piperis and Neocucurbitaria cava.</title>
        <authorList>
            <person name="Hill R."/>
        </authorList>
    </citation>
    <scope>NUCLEOTIDE SEQUENCE</scope>
    <source>
        <strain evidence="4">IMI 356814</strain>
    </source>
</reference>
<dbReference type="Proteomes" id="UP001140560">
    <property type="component" value="Unassembled WGS sequence"/>
</dbReference>
<evidence type="ECO:0000256" key="1">
    <source>
        <dbReference type="ARBA" id="ARBA00022450"/>
    </source>
</evidence>
<dbReference type="Pfam" id="PF00501">
    <property type="entry name" value="AMP-binding"/>
    <property type="match status" value="1"/>
</dbReference>
<evidence type="ECO:0000256" key="2">
    <source>
        <dbReference type="ARBA" id="ARBA00022553"/>
    </source>
</evidence>
<gene>
    <name evidence="4" type="ORF">N0V83_000229</name>
</gene>
<dbReference type="InterPro" id="IPR051414">
    <property type="entry name" value="Adenylate-forming_Reductase"/>
</dbReference>
<keyword evidence="2" id="KW-0597">Phosphoprotein</keyword>
<dbReference type="InterPro" id="IPR000873">
    <property type="entry name" value="AMP-dep_synth/lig_dom"/>
</dbReference>
<feature type="domain" description="AMP-dependent synthetase/ligase" evidence="3">
    <location>
        <begin position="25"/>
        <end position="322"/>
    </location>
</feature>
<evidence type="ECO:0000259" key="3">
    <source>
        <dbReference type="Pfam" id="PF00501"/>
    </source>
</evidence>
<proteinExistence type="predicted"/>
<accession>A0A9W8YGV2</accession>
<comment type="caution">
    <text evidence="4">The sequence shown here is derived from an EMBL/GenBank/DDBJ whole genome shotgun (WGS) entry which is preliminary data.</text>
</comment>
<dbReference type="PANTHER" id="PTHR43439">
    <property type="entry name" value="PHENYLACETATE-COENZYME A LIGASE"/>
    <property type="match status" value="1"/>
</dbReference>
<dbReference type="InterPro" id="IPR042099">
    <property type="entry name" value="ANL_N_sf"/>
</dbReference>